<organism evidence="2 3">
    <name type="scientific">Shinella pollutisoli</name>
    <dbReference type="NCBI Taxonomy" id="2250594"/>
    <lineage>
        <taxon>Bacteria</taxon>
        <taxon>Pseudomonadati</taxon>
        <taxon>Pseudomonadota</taxon>
        <taxon>Alphaproteobacteria</taxon>
        <taxon>Hyphomicrobiales</taxon>
        <taxon>Rhizobiaceae</taxon>
        <taxon>Shinella</taxon>
    </lineage>
</organism>
<evidence type="ECO:0000256" key="1">
    <source>
        <dbReference type="SAM" id="MobiDB-lite"/>
    </source>
</evidence>
<feature type="compositionally biased region" description="Basic and acidic residues" evidence="1">
    <location>
        <begin position="79"/>
        <end position="91"/>
    </location>
</feature>
<dbReference type="EMBL" id="JBHRSP010000034">
    <property type="protein sequence ID" value="MFC3075318.1"/>
    <property type="molecule type" value="Genomic_DNA"/>
</dbReference>
<reference evidence="3" key="1">
    <citation type="journal article" date="2019" name="Int. J. Syst. Evol. Microbiol.">
        <title>The Global Catalogue of Microorganisms (GCM) 10K type strain sequencing project: providing services to taxonomists for standard genome sequencing and annotation.</title>
        <authorList>
            <consortium name="The Broad Institute Genomics Platform"/>
            <consortium name="The Broad Institute Genome Sequencing Center for Infectious Disease"/>
            <person name="Wu L."/>
            <person name="Ma J."/>
        </authorList>
    </citation>
    <scope>NUCLEOTIDE SEQUENCE [LARGE SCALE GENOMIC DNA]</scope>
    <source>
        <strain evidence="3">KCTC 52677</strain>
    </source>
</reference>
<gene>
    <name evidence="2" type="ORF">ACFOHH_19575</name>
</gene>
<comment type="caution">
    <text evidence="2">The sequence shown here is derived from an EMBL/GenBank/DDBJ whole genome shotgun (WGS) entry which is preliminary data.</text>
</comment>
<proteinExistence type="predicted"/>
<sequence length="148" mass="15918">MERDWPLDAAGRPLAQRGKRLEAGAGGGKLGAAGLEILRAFLRQGLGGLFRLGRRFVPGLLRGARQGERPGVRQGARAGQRDEGGKEDDGRLGVDGVGLRLVSGRNARRARLVAAERPCAGARFTLTIPAMNTTILMAGWWWARGRRP</sequence>
<accession>A0ABV7DLF7</accession>
<evidence type="ECO:0000313" key="2">
    <source>
        <dbReference type="EMBL" id="MFC3075318.1"/>
    </source>
</evidence>
<name>A0ABV7DLF7_9HYPH</name>
<evidence type="ECO:0000313" key="3">
    <source>
        <dbReference type="Proteomes" id="UP001595377"/>
    </source>
</evidence>
<feature type="region of interest" description="Disordered" evidence="1">
    <location>
        <begin position="63"/>
        <end position="91"/>
    </location>
</feature>
<dbReference type="RefSeq" id="WP_257316764.1">
    <property type="nucleotide sequence ID" value="NZ_JANFDG010000022.1"/>
</dbReference>
<keyword evidence="3" id="KW-1185">Reference proteome</keyword>
<protein>
    <submittedName>
        <fullName evidence="2">Uncharacterized protein</fullName>
    </submittedName>
</protein>
<dbReference type="Proteomes" id="UP001595377">
    <property type="component" value="Unassembled WGS sequence"/>
</dbReference>